<dbReference type="InterPro" id="IPR050097">
    <property type="entry name" value="Ferredoxin-NADP_redctase_2"/>
</dbReference>
<evidence type="ECO:0000313" key="7">
    <source>
        <dbReference type="Proteomes" id="UP000799441"/>
    </source>
</evidence>
<accession>A0A9P4PZU0</accession>
<dbReference type="Proteomes" id="UP000799441">
    <property type="component" value="Unassembled WGS sequence"/>
</dbReference>
<organism evidence="6 7">
    <name type="scientific">Polychaeton citri CBS 116435</name>
    <dbReference type="NCBI Taxonomy" id="1314669"/>
    <lineage>
        <taxon>Eukaryota</taxon>
        <taxon>Fungi</taxon>
        <taxon>Dikarya</taxon>
        <taxon>Ascomycota</taxon>
        <taxon>Pezizomycotina</taxon>
        <taxon>Dothideomycetes</taxon>
        <taxon>Dothideomycetidae</taxon>
        <taxon>Capnodiales</taxon>
        <taxon>Capnodiaceae</taxon>
        <taxon>Polychaeton</taxon>
    </lineage>
</organism>
<dbReference type="GO" id="GO:0016491">
    <property type="term" value="F:oxidoreductase activity"/>
    <property type="evidence" value="ECO:0007669"/>
    <property type="project" value="UniProtKB-KW"/>
</dbReference>
<keyword evidence="2" id="KW-0285">Flavoprotein</keyword>
<keyword evidence="4" id="KW-1133">Transmembrane helix</keyword>
<name>A0A9P4PZU0_9PEZI</name>
<reference evidence="6" key="1">
    <citation type="journal article" date="2020" name="Stud. Mycol.">
        <title>101 Dothideomycetes genomes: a test case for predicting lifestyles and emergence of pathogens.</title>
        <authorList>
            <person name="Haridas S."/>
            <person name="Albert R."/>
            <person name="Binder M."/>
            <person name="Bloem J."/>
            <person name="Labutti K."/>
            <person name="Salamov A."/>
            <person name="Andreopoulos B."/>
            <person name="Baker S."/>
            <person name="Barry K."/>
            <person name="Bills G."/>
            <person name="Bluhm B."/>
            <person name="Cannon C."/>
            <person name="Castanera R."/>
            <person name="Culley D."/>
            <person name="Daum C."/>
            <person name="Ezra D."/>
            <person name="Gonzalez J."/>
            <person name="Henrissat B."/>
            <person name="Kuo A."/>
            <person name="Liang C."/>
            <person name="Lipzen A."/>
            <person name="Lutzoni F."/>
            <person name="Magnuson J."/>
            <person name="Mondo S."/>
            <person name="Nolan M."/>
            <person name="Ohm R."/>
            <person name="Pangilinan J."/>
            <person name="Park H.-J."/>
            <person name="Ramirez L."/>
            <person name="Alfaro M."/>
            <person name="Sun H."/>
            <person name="Tritt A."/>
            <person name="Yoshinaga Y."/>
            <person name="Zwiers L.-H."/>
            <person name="Turgeon B."/>
            <person name="Goodwin S."/>
            <person name="Spatafora J."/>
            <person name="Crous P."/>
            <person name="Grigoriev I."/>
        </authorList>
    </citation>
    <scope>NUCLEOTIDE SEQUENCE</scope>
    <source>
        <strain evidence="6">CBS 116435</strain>
    </source>
</reference>
<feature type="domain" description="FAD/NAD(P)-binding" evidence="5">
    <location>
        <begin position="42"/>
        <end position="167"/>
    </location>
</feature>
<protein>
    <submittedName>
        <fullName evidence="6">FAD/NAD(P)-binding domain-containing protein</fullName>
    </submittedName>
</protein>
<dbReference type="Gene3D" id="3.50.50.60">
    <property type="entry name" value="FAD/NAD(P)-binding domain"/>
    <property type="match status" value="3"/>
</dbReference>
<evidence type="ECO:0000256" key="1">
    <source>
        <dbReference type="ARBA" id="ARBA00009333"/>
    </source>
</evidence>
<sequence>MYDQGRLAKRERQALSPHAMISPTLFLCHLSLFSPGILFGSLIVGGGPAGLSAVLALGRVCRIALVLDSKVYRNEGVTAMHTVLSRDGAHLSEFRSVAVEQIKPYPSIRFQEAVVVSTEHVEVAPGYMGFQATDSKNSTYSGRKLVLATGTRDLILPGFLGYKENWPSRIYQCLFCDGFEQRDYLTGVLTFPNSGYNHLVLMALRFNPDVTIYSNGPVSEDSTVQRALKTALASKAKLGPAKGITINFEDGSSVKLGMLLHRPATRNRGQRLIDQLGLRTRGGSGEIVVDPVFAETSVKECFAAGDSSELVKQVALAMGSGVRAGTVVSMQLCNEEGARSAAALSDSKSELE</sequence>
<proteinExistence type="inferred from homology"/>
<keyword evidence="3" id="KW-0560">Oxidoreductase</keyword>
<dbReference type="OrthoDB" id="10260355at2759"/>
<dbReference type="EMBL" id="MU003852">
    <property type="protein sequence ID" value="KAF2717114.1"/>
    <property type="molecule type" value="Genomic_DNA"/>
</dbReference>
<dbReference type="SUPFAM" id="SSF51905">
    <property type="entry name" value="FAD/NAD(P)-binding domain"/>
    <property type="match status" value="1"/>
</dbReference>
<feature type="transmembrane region" description="Helical" evidence="4">
    <location>
        <begin position="21"/>
        <end position="43"/>
    </location>
</feature>
<keyword evidence="4" id="KW-0472">Membrane</keyword>
<dbReference type="AlphaFoldDB" id="A0A9P4PZU0"/>
<dbReference type="InterPro" id="IPR023753">
    <property type="entry name" value="FAD/NAD-binding_dom"/>
</dbReference>
<keyword evidence="7" id="KW-1185">Reference proteome</keyword>
<evidence type="ECO:0000313" key="6">
    <source>
        <dbReference type="EMBL" id="KAF2717114.1"/>
    </source>
</evidence>
<dbReference type="InterPro" id="IPR036188">
    <property type="entry name" value="FAD/NAD-bd_sf"/>
</dbReference>
<dbReference type="PRINTS" id="PR00368">
    <property type="entry name" value="FADPNR"/>
</dbReference>
<comment type="similarity">
    <text evidence="1">Belongs to the class-II pyridine nucleotide-disulfide oxidoreductase family.</text>
</comment>
<dbReference type="PANTHER" id="PTHR48105">
    <property type="entry name" value="THIOREDOXIN REDUCTASE 1-RELATED-RELATED"/>
    <property type="match status" value="1"/>
</dbReference>
<keyword evidence="4" id="KW-0812">Transmembrane</keyword>
<dbReference type="Pfam" id="PF07992">
    <property type="entry name" value="Pyr_redox_2"/>
    <property type="match status" value="1"/>
</dbReference>
<evidence type="ECO:0000259" key="5">
    <source>
        <dbReference type="Pfam" id="PF07992"/>
    </source>
</evidence>
<evidence type="ECO:0000256" key="2">
    <source>
        <dbReference type="ARBA" id="ARBA00022630"/>
    </source>
</evidence>
<evidence type="ECO:0000256" key="4">
    <source>
        <dbReference type="SAM" id="Phobius"/>
    </source>
</evidence>
<comment type="caution">
    <text evidence="6">The sequence shown here is derived from an EMBL/GenBank/DDBJ whole genome shotgun (WGS) entry which is preliminary data.</text>
</comment>
<dbReference type="GO" id="GO:0097237">
    <property type="term" value="P:cellular response to toxic substance"/>
    <property type="evidence" value="ECO:0007669"/>
    <property type="project" value="UniProtKB-ARBA"/>
</dbReference>
<evidence type="ECO:0000256" key="3">
    <source>
        <dbReference type="ARBA" id="ARBA00023002"/>
    </source>
</evidence>
<dbReference type="PRINTS" id="PR00469">
    <property type="entry name" value="PNDRDTASEII"/>
</dbReference>
<gene>
    <name evidence="6" type="ORF">K431DRAFT_349844</name>
</gene>